<dbReference type="OrthoDB" id="7502277at2"/>
<name>A0A844Z6S9_9SPHN</name>
<dbReference type="AlphaFoldDB" id="A0A844Z6S9"/>
<keyword evidence="1" id="KW-0472">Membrane</keyword>
<dbReference type="GO" id="GO:0006355">
    <property type="term" value="P:regulation of DNA-templated transcription"/>
    <property type="evidence" value="ECO:0007669"/>
    <property type="project" value="InterPro"/>
</dbReference>
<keyword evidence="1" id="KW-1133">Transmembrane helix</keyword>
<dbReference type="Proteomes" id="UP000460290">
    <property type="component" value="Unassembled WGS sequence"/>
</dbReference>
<accession>A0A844Z6S9</accession>
<dbReference type="GO" id="GO:0003677">
    <property type="term" value="F:DNA binding"/>
    <property type="evidence" value="ECO:0007669"/>
    <property type="project" value="InterPro"/>
</dbReference>
<reference evidence="3 4" key="1">
    <citation type="submission" date="2019-12" db="EMBL/GenBank/DDBJ databases">
        <title>Genomic-based taxomic classification of the family Erythrobacteraceae.</title>
        <authorList>
            <person name="Xu L."/>
        </authorList>
    </citation>
    <scope>NUCLEOTIDE SEQUENCE [LARGE SCALE GENOMIC DNA]</scope>
    <source>
        <strain evidence="3 4">KCTC 42006</strain>
    </source>
</reference>
<dbReference type="SUPFAM" id="SSF46894">
    <property type="entry name" value="C-terminal effector domain of the bipartite response regulators"/>
    <property type="match status" value="1"/>
</dbReference>
<proteinExistence type="predicted"/>
<feature type="domain" description="HTH luxR-type" evidence="2">
    <location>
        <begin position="6"/>
        <end position="63"/>
    </location>
</feature>
<dbReference type="SMART" id="SM00421">
    <property type="entry name" value="HTH_LUXR"/>
    <property type="match status" value="1"/>
</dbReference>
<protein>
    <recommendedName>
        <fullName evidence="2">HTH luxR-type domain-containing protein</fullName>
    </recommendedName>
</protein>
<dbReference type="InterPro" id="IPR036388">
    <property type="entry name" value="WH-like_DNA-bd_sf"/>
</dbReference>
<keyword evidence="4" id="KW-1185">Reference proteome</keyword>
<dbReference type="RefSeq" id="WP_160613000.1">
    <property type="nucleotide sequence ID" value="NZ_JAUFQM010000001.1"/>
</dbReference>
<organism evidence="3 4">
    <name type="scientific">Pontixanthobacter aestiaquae</name>
    <dbReference type="NCBI Taxonomy" id="1509367"/>
    <lineage>
        <taxon>Bacteria</taxon>
        <taxon>Pseudomonadati</taxon>
        <taxon>Pseudomonadota</taxon>
        <taxon>Alphaproteobacteria</taxon>
        <taxon>Sphingomonadales</taxon>
        <taxon>Erythrobacteraceae</taxon>
        <taxon>Pontixanthobacter</taxon>
    </lineage>
</organism>
<evidence type="ECO:0000256" key="1">
    <source>
        <dbReference type="SAM" id="Phobius"/>
    </source>
</evidence>
<dbReference type="Pfam" id="PF00196">
    <property type="entry name" value="GerE"/>
    <property type="match status" value="1"/>
</dbReference>
<keyword evidence="1" id="KW-0812">Transmembrane</keyword>
<evidence type="ECO:0000313" key="3">
    <source>
        <dbReference type="EMBL" id="MXO82563.1"/>
    </source>
</evidence>
<feature type="transmembrane region" description="Helical" evidence="1">
    <location>
        <begin position="144"/>
        <end position="164"/>
    </location>
</feature>
<sequence>MARAARKPLTEKQRAVMERVDRRVPIAIIADEMGVSETRINQHIRSLKDRFGVENLNALVEQYRLSADYTDGPEDPLRKAQYSFSQAAKGPIFPDQQSRVDPGEIVLSDSHHVLIDAPWTGSREPVVVPTKLDGDQAVLYRSMAMLGIAVGITAAVILTVSAALTVSEVLDGKAEIRTDNQGS</sequence>
<evidence type="ECO:0000313" key="4">
    <source>
        <dbReference type="Proteomes" id="UP000460290"/>
    </source>
</evidence>
<dbReference type="EMBL" id="WTYZ01000001">
    <property type="protein sequence ID" value="MXO82563.1"/>
    <property type="molecule type" value="Genomic_DNA"/>
</dbReference>
<dbReference type="Gene3D" id="1.10.10.10">
    <property type="entry name" value="Winged helix-like DNA-binding domain superfamily/Winged helix DNA-binding domain"/>
    <property type="match status" value="1"/>
</dbReference>
<comment type="caution">
    <text evidence="3">The sequence shown here is derived from an EMBL/GenBank/DDBJ whole genome shotgun (WGS) entry which is preliminary data.</text>
</comment>
<gene>
    <name evidence="3" type="ORF">GRI35_04130</name>
</gene>
<evidence type="ECO:0000259" key="2">
    <source>
        <dbReference type="SMART" id="SM00421"/>
    </source>
</evidence>
<dbReference type="InterPro" id="IPR000792">
    <property type="entry name" value="Tscrpt_reg_LuxR_C"/>
</dbReference>
<dbReference type="InterPro" id="IPR016032">
    <property type="entry name" value="Sig_transdc_resp-reg_C-effctor"/>
</dbReference>